<dbReference type="Proteomes" id="UP001185012">
    <property type="component" value="Unassembled WGS sequence"/>
</dbReference>
<organism evidence="2 3">
    <name type="scientific">Desmospora profundinema</name>
    <dbReference type="NCBI Taxonomy" id="1571184"/>
    <lineage>
        <taxon>Bacteria</taxon>
        <taxon>Bacillati</taxon>
        <taxon>Bacillota</taxon>
        <taxon>Bacilli</taxon>
        <taxon>Bacillales</taxon>
        <taxon>Thermoactinomycetaceae</taxon>
        <taxon>Desmospora</taxon>
    </lineage>
</organism>
<dbReference type="EMBL" id="JAVDQG010000002">
    <property type="protein sequence ID" value="MDR6224855.1"/>
    <property type="molecule type" value="Genomic_DNA"/>
</dbReference>
<sequence>MEVIVNPEARRILMKHQPEPDAALRLAAMDEGCGCGATVLYEMNWDLPRPDDIRLKAGDLTVVVDRHSLAYFDSTVFVECRPGTHAFWLKSPNQIYLSNLVF</sequence>
<dbReference type="Gene3D" id="2.60.300.12">
    <property type="entry name" value="HesB-like domain"/>
    <property type="match status" value="1"/>
</dbReference>
<gene>
    <name evidence="2" type="ORF">JOE21_000846</name>
</gene>
<name>A0ABU1IJA1_9BACL</name>
<evidence type="ECO:0000313" key="3">
    <source>
        <dbReference type="Proteomes" id="UP001185012"/>
    </source>
</evidence>
<protein>
    <submittedName>
        <fullName evidence="2">Fe-S cluster assembly iron-binding protein IscA</fullName>
    </submittedName>
</protein>
<reference evidence="2 3" key="1">
    <citation type="submission" date="2023-07" db="EMBL/GenBank/DDBJ databases">
        <title>Genomic Encyclopedia of Type Strains, Phase IV (KMG-IV): sequencing the most valuable type-strain genomes for metagenomic binning, comparative biology and taxonomic classification.</title>
        <authorList>
            <person name="Goeker M."/>
        </authorList>
    </citation>
    <scope>NUCLEOTIDE SEQUENCE [LARGE SCALE GENOMIC DNA]</scope>
    <source>
        <strain evidence="2 3">DSM 45903</strain>
    </source>
</reference>
<evidence type="ECO:0000313" key="2">
    <source>
        <dbReference type="EMBL" id="MDR6224855.1"/>
    </source>
</evidence>
<dbReference type="InterPro" id="IPR000361">
    <property type="entry name" value="ATAP_core_dom"/>
</dbReference>
<accession>A0ABU1IJA1</accession>
<dbReference type="SUPFAM" id="SSF89360">
    <property type="entry name" value="HesB-like domain"/>
    <property type="match status" value="1"/>
</dbReference>
<proteinExistence type="predicted"/>
<comment type="caution">
    <text evidence="2">The sequence shown here is derived from an EMBL/GenBank/DDBJ whole genome shotgun (WGS) entry which is preliminary data.</text>
</comment>
<feature type="domain" description="Core" evidence="1">
    <location>
        <begin position="1"/>
        <end position="100"/>
    </location>
</feature>
<keyword evidence="3" id="KW-1185">Reference proteome</keyword>
<evidence type="ECO:0000259" key="1">
    <source>
        <dbReference type="Pfam" id="PF01521"/>
    </source>
</evidence>
<dbReference type="InterPro" id="IPR035903">
    <property type="entry name" value="HesB-like_dom_sf"/>
</dbReference>
<dbReference type="RefSeq" id="WP_309862734.1">
    <property type="nucleotide sequence ID" value="NZ_JAVDQG010000002.1"/>
</dbReference>
<dbReference type="Pfam" id="PF01521">
    <property type="entry name" value="Fe-S_biosyn"/>
    <property type="match status" value="1"/>
</dbReference>